<accession>A0A1T3P1W9</accession>
<keyword evidence="3" id="KW-1185">Reference proteome</keyword>
<dbReference type="EMBL" id="MWQN01000001">
    <property type="protein sequence ID" value="OPC82994.1"/>
    <property type="molecule type" value="Genomic_DNA"/>
</dbReference>
<feature type="region of interest" description="Disordered" evidence="1">
    <location>
        <begin position="99"/>
        <end position="120"/>
    </location>
</feature>
<proteinExistence type="predicted"/>
<evidence type="ECO:0000256" key="1">
    <source>
        <dbReference type="SAM" id="MobiDB-lite"/>
    </source>
</evidence>
<dbReference type="Proteomes" id="UP000190037">
    <property type="component" value="Unassembled WGS sequence"/>
</dbReference>
<feature type="compositionally biased region" description="Basic and acidic residues" evidence="1">
    <location>
        <begin position="111"/>
        <end position="120"/>
    </location>
</feature>
<dbReference type="OrthoDB" id="4265533at2"/>
<dbReference type="RefSeq" id="WP_078977293.1">
    <property type="nucleotide sequence ID" value="NZ_MWQN01000001.1"/>
</dbReference>
<dbReference type="AlphaFoldDB" id="A0A1T3P1W9"/>
<evidence type="ECO:0000313" key="3">
    <source>
        <dbReference type="Proteomes" id="UP000190037"/>
    </source>
</evidence>
<organism evidence="2 3">
    <name type="scientific">Embleya scabrispora</name>
    <dbReference type="NCBI Taxonomy" id="159449"/>
    <lineage>
        <taxon>Bacteria</taxon>
        <taxon>Bacillati</taxon>
        <taxon>Actinomycetota</taxon>
        <taxon>Actinomycetes</taxon>
        <taxon>Kitasatosporales</taxon>
        <taxon>Streptomycetaceae</taxon>
        <taxon>Embleya</taxon>
    </lineage>
</organism>
<evidence type="ECO:0000313" key="2">
    <source>
        <dbReference type="EMBL" id="OPC82994.1"/>
    </source>
</evidence>
<gene>
    <name evidence="2" type="ORF">B4N89_20490</name>
</gene>
<dbReference type="STRING" id="159449.B4N89_20490"/>
<protein>
    <submittedName>
        <fullName evidence="2">Uncharacterized protein</fullName>
    </submittedName>
</protein>
<comment type="caution">
    <text evidence="2">The sequence shown here is derived from an EMBL/GenBank/DDBJ whole genome shotgun (WGS) entry which is preliminary data.</text>
</comment>
<reference evidence="2 3" key="1">
    <citation type="submission" date="2017-03" db="EMBL/GenBank/DDBJ databases">
        <title>Draft genome sequence of Streptomyces scabrisporus NF3, endophyte isolated from Amphipterygium adstringens.</title>
        <authorList>
            <person name="Vazquez M."/>
            <person name="Ceapa C.D."/>
            <person name="Rodriguez Luna D."/>
            <person name="Sanchez Esquivel S."/>
        </authorList>
    </citation>
    <scope>NUCLEOTIDE SEQUENCE [LARGE SCALE GENOMIC DNA]</scope>
    <source>
        <strain evidence="2 3">NF3</strain>
    </source>
</reference>
<name>A0A1T3P1W9_9ACTN</name>
<sequence length="120" mass="12912">MSEIWGVVGALVGAVALTLGGLFTARATKAAAAATAEAQQAAARITAEPEQRRQDLEAFRAIRAEQSVEIDEMRAEARSLRSLVRAFALYVGQLTAQMRQQGMEPPAPPARVEEYNRTGV</sequence>